<feature type="compositionally biased region" description="Basic and acidic residues" evidence="1">
    <location>
        <begin position="274"/>
        <end position="284"/>
    </location>
</feature>
<evidence type="ECO:0000313" key="3">
    <source>
        <dbReference type="Proteomes" id="UP000758611"/>
    </source>
</evidence>
<accession>A0A930DYL1</accession>
<protein>
    <submittedName>
        <fullName evidence="2">Uncharacterized protein</fullName>
    </submittedName>
</protein>
<reference evidence="2" key="1">
    <citation type="submission" date="2020-04" db="EMBL/GenBank/DDBJ databases">
        <title>Deep metagenomics examines the oral microbiome during advanced dental caries in children, revealing novel taxa and co-occurrences with host molecules.</title>
        <authorList>
            <person name="Baker J.L."/>
            <person name="Morton J.T."/>
            <person name="Dinis M."/>
            <person name="Alvarez R."/>
            <person name="Tran N.C."/>
            <person name="Knight R."/>
            <person name="Edlund A."/>
        </authorList>
    </citation>
    <scope>NUCLEOTIDE SEQUENCE</scope>
    <source>
        <strain evidence="2">JCVI_23_bin.11</strain>
    </source>
</reference>
<feature type="region of interest" description="Disordered" evidence="1">
    <location>
        <begin position="132"/>
        <end position="163"/>
    </location>
</feature>
<evidence type="ECO:0000313" key="2">
    <source>
        <dbReference type="EMBL" id="MBF1306236.1"/>
    </source>
</evidence>
<proteinExistence type="predicted"/>
<gene>
    <name evidence="2" type="ORF">HXM94_00415</name>
</gene>
<feature type="compositionally biased region" description="Polar residues" evidence="1">
    <location>
        <begin position="183"/>
        <end position="192"/>
    </location>
</feature>
<feature type="compositionally biased region" description="Polar residues" evidence="1">
    <location>
        <begin position="245"/>
        <end position="255"/>
    </location>
</feature>
<feature type="compositionally biased region" description="Basic and acidic residues" evidence="1">
    <location>
        <begin position="193"/>
        <end position="207"/>
    </location>
</feature>
<feature type="region of interest" description="Disordered" evidence="1">
    <location>
        <begin position="183"/>
        <end position="284"/>
    </location>
</feature>
<comment type="caution">
    <text evidence="2">The sequence shown here is derived from an EMBL/GenBank/DDBJ whole genome shotgun (WGS) entry which is preliminary data.</text>
</comment>
<evidence type="ECO:0000256" key="1">
    <source>
        <dbReference type="SAM" id="MobiDB-lite"/>
    </source>
</evidence>
<name>A0A930DYL1_9FIRM</name>
<organism evidence="2 3">
    <name type="scientific">Parvimonas micra</name>
    <dbReference type="NCBI Taxonomy" id="33033"/>
    <lineage>
        <taxon>Bacteria</taxon>
        <taxon>Bacillati</taxon>
        <taxon>Bacillota</taxon>
        <taxon>Tissierellia</taxon>
        <taxon>Tissierellales</taxon>
        <taxon>Peptoniphilaceae</taxon>
        <taxon>Parvimonas</taxon>
    </lineage>
</organism>
<feature type="compositionally biased region" description="Basic and acidic residues" evidence="1">
    <location>
        <begin position="132"/>
        <end position="160"/>
    </location>
</feature>
<dbReference type="Proteomes" id="UP000758611">
    <property type="component" value="Unassembled WGS sequence"/>
</dbReference>
<dbReference type="EMBL" id="JABZRE010000001">
    <property type="protein sequence ID" value="MBF1306236.1"/>
    <property type="molecule type" value="Genomic_DNA"/>
</dbReference>
<dbReference type="AlphaFoldDB" id="A0A930DYL1"/>
<dbReference type="RefSeq" id="WP_278476668.1">
    <property type="nucleotide sequence ID" value="NZ_JABZRE010000001.1"/>
</dbReference>
<sequence>MLFVITENKPNNKIIEKLAPFIDTFEVVFAESLKELIEYKVVSNGDYVLFASDVEPKPTKTILKTLPFGAQVLTLTSDSVGEDLDVSQLFIRLKSKPRIGAFLKSPEKLLYQPVFKENNIKENKDNKVLSKEVKTNKKNNDLSEPKSKNFKQKQDKKDTFYVETPSVRNDEVVEPVSNSINAVTKEQGSQIQEKNKGGKHVPFEKRTRTPRVTKNGEDDRSFNKPKKQIDGQSQSLKHENDRPKNNQPKQKFNQTETKKEDGFKNKKIQKVVRKNNDNSNQRENKVVKVEQEKQNPFNVSGSVQYTEVQPLKEQTKTETPVSEDVNFQPFEFEQAPVTVKESVDASPFSLADNSPFELGSISNNVVEKVTEVAQNVGGDTFESLMAKMGGQ</sequence>